<feature type="signal peptide" evidence="1">
    <location>
        <begin position="1"/>
        <end position="20"/>
    </location>
</feature>
<dbReference type="RefSeq" id="WP_234862548.1">
    <property type="nucleotide sequence ID" value="NZ_JAKEVZ010000014.1"/>
</dbReference>
<name>A0ABS9BXG7_9BACT</name>
<protein>
    <submittedName>
        <fullName evidence="2">Uncharacterized protein</fullName>
    </submittedName>
</protein>
<dbReference type="Pfam" id="PF19630">
    <property type="entry name" value="DUF6134"/>
    <property type="match status" value="1"/>
</dbReference>
<keyword evidence="1" id="KW-0732">Signal</keyword>
<feature type="chain" id="PRO_5045247626" evidence="1">
    <location>
        <begin position="21"/>
        <end position="196"/>
    </location>
</feature>
<dbReference type="Proteomes" id="UP001201449">
    <property type="component" value="Unassembled WGS sequence"/>
</dbReference>
<accession>A0ABS9BXG7</accession>
<keyword evidence="3" id="KW-1185">Reference proteome</keyword>
<sequence>MKRKFFILSIFVGLHFAAFAQEIRQYEVLVAGIKIGDMVAKKSTEKDMVQYEIKSQVSFWFFGKINLSYHTLSKYKDGMLVSSDVKSTTNKGNFESSVKWKGKYYDVDANSYKYENKEKIDRPFYCSAAVLFFDEPVKHLEMIAETYGTPTKINRKKGYYEVVVNGDTNQYHFVDGKMVKAVMEFPIKNYVLKLKE</sequence>
<comment type="caution">
    <text evidence="2">The sequence shown here is derived from an EMBL/GenBank/DDBJ whole genome shotgun (WGS) entry which is preliminary data.</text>
</comment>
<dbReference type="EMBL" id="JAKEVZ010000014">
    <property type="protein sequence ID" value="MCF1752688.1"/>
    <property type="molecule type" value="Genomic_DNA"/>
</dbReference>
<evidence type="ECO:0000256" key="1">
    <source>
        <dbReference type="SAM" id="SignalP"/>
    </source>
</evidence>
<reference evidence="2 3" key="1">
    <citation type="submission" date="2022-01" db="EMBL/GenBank/DDBJ databases">
        <title>Mariniradius saccharolyticus sp. nov., isolated from sediment of a river.</title>
        <authorList>
            <person name="Liu H."/>
        </authorList>
    </citation>
    <scope>NUCLEOTIDE SEQUENCE [LARGE SCALE GENOMIC DNA]</scope>
    <source>
        <strain evidence="2 3">RY-2</strain>
    </source>
</reference>
<gene>
    <name evidence="2" type="ORF">L0U89_16640</name>
</gene>
<evidence type="ECO:0000313" key="3">
    <source>
        <dbReference type="Proteomes" id="UP001201449"/>
    </source>
</evidence>
<dbReference type="InterPro" id="IPR045767">
    <property type="entry name" value="DUF6134"/>
</dbReference>
<proteinExistence type="predicted"/>
<organism evidence="2 3">
    <name type="scientific">Mariniradius sediminis</name>
    <dbReference type="NCBI Taxonomy" id="2909237"/>
    <lineage>
        <taxon>Bacteria</taxon>
        <taxon>Pseudomonadati</taxon>
        <taxon>Bacteroidota</taxon>
        <taxon>Cytophagia</taxon>
        <taxon>Cytophagales</taxon>
        <taxon>Cyclobacteriaceae</taxon>
        <taxon>Mariniradius</taxon>
    </lineage>
</organism>
<evidence type="ECO:0000313" key="2">
    <source>
        <dbReference type="EMBL" id="MCF1752688.1"/>
    </source>
</evidence>